<evidence type="ECO:0000313" key="3">
    <source>
        <dbReference type="Proteomes" id="UP001229244"/>
    </source>
</evidence>
<name>A0AAE3VS30_9HYPH</name>
<protein>
    <submittedName>
        <fullName evidence="2">Outer membrane lipoprotein SlyB</fullName>
    </submittedName>
</protein>
<organism evidence="2 3">
    <name type="scientific">Amorphus orientalis</name>
    <dbReference type="NCBI Taxonomy" id="649198"/>
    <lineage>
        <taxon>Bacteria</taxon>
        <taxon>Pseudomonadati</taxon>
        <taxon>Pseudomonadota</taxon>
        <taxon>Alphaproteobacteria</taxon>
        <taxon>Hyphomicrobiales</taxon>
        <taxon>Amorphaceae</taxon>
        <taxon>Amorphus</taxon>
    </lineage>
</organism>
<feature type="chain" id="PRO_5042244006" evidence="1">
    <location>
        <begin position="27"/>
        <end position="81"/>
    </location>
</feature>
<comment type="caution">
    <text evidence="2">The sequence shown here is derived from an EMBL/GenBank/DDBJ whole genome shotgun (WGS) entry which is preliminary data.</text>
</comment>
<sequence length="81" mass="8553">MTIATTRSVPALVLSLSLIAATIAGCATDPDAGSNAWCQTNQPMRPTAAEYGAFSLARKIEMDSHNSFGTKWCGWSPKGGY</sequence>
<proteinExistence type="predicted"/>
<gene>
    <name evidence="2" type="ORF">J2S73_004226</name>
</gene>
<dbReference type="AlphaFoldDB" id="A0AAE3VS30"/>
<dbReference type="Proteomes" id="UP001229244">
    <property type="component" value="Unassembled WGS sequence"/>
</dbReference>
<evidence type="ECO:0000256" key="1">
    <source>
        <dbReference type="SAM" id="SignalP"/>
    </source>
</evidence>
<keyword evidence="3" id="KW-1185">Reference proteome</keyword>
<dbReference type="EMBL" id="JAUSUL010000008">
    <property type="protein sequence ID" value="MDQ0317739.1"/>
    <property type="molecule type" value="Genomic_DNA"/>
</dbReference>
<dbReference type="PROSITE" id="PS51257">
    <property type="entry name" value="PROKAR_LIPOPROTEIN"/>
    <property type="match status" value="1"/>
</dbReference>
<evidence type="ECO:0000313" key="2">
    <source>
        <dbReference type="EMBL" id="MDQ0317739.1"/>
    </source>
</evidence>
<feature type="signal peptide" evidence="1">
    <location>
        <begin position="1"/>
        <end position="26"/>
    </location>
</feature>
<reference evidence="2" key="1">
    <citation type="submission" date="2023-07" db="EMBL/GenBank/DDBJ databases">
        <title>Genomic Encyclopedia of Type Strains, Phase IV (KMG-IV): sequencing the most valuable type-strain genomes for metagenomic binning, comparative biology and taxonomic classification.</title>
        <authorList>
            <person name="Goeker M."/>
        </authorList>
    </citation>
    <scope>NUCLEOTIDE SEQUENCE</scope>
    <source>
        <strain evidence="2">DSM 21202</strain>
    </source>
</reference>
<keyword evidence="2" id="KW-0449">Lipoprotein</keyword>
<accession>A0AAE3VS30</accession>
<keyword evidence="1" id="KW-0732">Signal</keyword>